<dbReference type="InterPro" id="IPR001343">
    <property type="entry name" value="Hemolysn_Ca-bd"/>
</dbReference>
<evidence type="ECO:0000313" key="7">
    <source>
        <dbReference type="Proteomes" id="UP001161580"/>
    </source>
</evidence>
<proteinExistence type="predicted"/>
<evidence type="ECO:0000256" key="1">
    <source>
        <dbReference type="ARBA" id="ARBA00001913"/>
    </source>
</evidence>
<dbReference type="Gene3D" id="2.150.10.10">
    <property type="entry name" value="Serralysin-like metalloprotease, C-terminal"/>
    <property type="match status" value="4"/>
</dbReference>
<dbReference type="RefSeq" id="WP_311789607.1">
    <property type="nucleotide sequence ID" value="NZ_JALDYY010000035.1"/>
</dbReference>
<dbReference type="EMBL" id="JALDYZ010000026">
    <property type="protein sequence ID" value="MDI7925182.1"/>
    <property type="molecule type" value="Genomic_DNA"/>
</dbReference>
<feature type="domain" description="Peptidase M10 serralysin C-terminal" evidence="5">
    <location>
        <begin position="292"/>
        <end position="486"/>
    </location>
</feature>
<comment type="caution">
    <text evidence="6">The sequence shown here is derived from an EMBL/GenBank/DDBJ whole genome shotgun (WGS) entry which is preliminary data.</text>
</comment>
<dbReference type="InterPro" id="IPR011049">
    <property type="entry name" value="Serralysin-like_metalloprot_C"/>
</dbReference>
<gene>
    <name evidence="6" type="ORF">MRS75_24370</name>
</gene>
<reference evidence="6" key="1">
    <citation type="submission" date="2022-03" db="EMBL/GenBank/DDBJ databases">
        <title>Fererhizobium litorale gen. nov., sp. nov., isolated from sandy sediments of the Sea of Japan seashore.</title>
        <authorList>
            <person name="Romanenko L."/>
            <person name="Kurilenko V."/>
            <person name="Otstavnykh N."/>
            <person name="Svetashev V."/>
            <person name="Tekutyeva L."/>
            <person name="Isaeva M."/>
            <person name="Mikhailov V."/>
        </authorList>
    </citation>
    <scope>NUCLEOTIDE SEQUENCE</scope>
    <source>
        <strain evidence="6">KMM 9576</strain>
    </source>
</reference>
<dbReference type="SUPFAM" id="SSF51120">
    <property type="entry name" value="beta-Roll"/>
    <property type="match status" value="3"/>
</dbReference>
<dbReference type="Proteomes" id="UP001161580">
    <property type="component" value="Unassembled WGS sequence"/>
</dbReference>
<organism evidence="6 7">
    <name type="scientific">Ferirhizobium litorale</name>
    <dbReference type="NCBI Taxonomy" id="2927786"/>
    <lineage>
        <taxon>Bacteria</taxon>
        <taxon>Pseudomonadati</taxon>
        <taxon>Pseudomonadota</taxon>
        <taxon>Alphaproteobacteria</taxon>
        <taxon>Hyphomicrobiales</taxon>
        <taxon>Rhizobiaceae</taxon>
        <taxon>Ferirhizobium</taxon>
    </lineage>
</organism>
<keyword evidence="4" id="KW-0677">Repeat</keyword>
<accession>A0AAE3U4R5</accession>
<dbReference type="Pfam" id="PF00353">
    <property type="entry name" value="HemolysinCabind"/>
    <property type="match status" value="3"/>
</dbReference>
<comment type="cofactor">
    <cofactor evidence="1">
        <name>Ca(2+)</name>
        <dbReference type="ChEBI" id="CHEBI:29108"/>
    </cofactor>
</comment>
<dbReference type="PRINTS" id="PR00313">
    <property type="entry name" value="CABNDNGRPT"/>
</dbReference>
<keyword evidence="3" id="KW-0964">Secreted</keyword>
<keyword evidence="7" id="KW-1185">Reference proteome</keyword>
<name>A0AAE3U4R5_9HYPH</name>
<dbReference type="InterPro" id="IPR013858">
    <property type="entry name" value="Peptidase_M10B_C"/>
</dbReference>
<dbReference type="AlphaFoldDB" id="A0AAE3U4R5"/>
<evidence type="ECO:0000259" key="5">
    <source>
        <dbReference type="Pfam" id="PF08548"/>
    </source>
</evidence>
<evidence type="ECO:0000256" key="4">
    <source>
        <dbReference type="ARBA" id="ARBA00022737"/>
    </source>
</evidence>
<evidence type="ECO:0000256" key="2">
    <source>
        <dbReference type="ARBA" id="ARBA00004613"/>
    </source>
</evidence>
<dbReference type="GO" id="GO:0005615">
    <property type="term" value="C:extracellular space"/>
    <property type="evidence" value="ECO:0007669"/>
    <property type="project" value="InterPro"/>
</dbReference>
<protein>
    <recommendedName>
        <fullName evidence="5">Peptidase M10 serralysin C-terminal domain-containing protein</fullName>
    </recommendedName>
</protein>
<dbReference type="GO" id="GO:0005509">
    <property type="term" value="F:calcium ion binding"/>
    <property type="evidence" value="ECO:0007669"/>
    <property type="project" value="InterPro"/>
</dbReference>
<comment type="subcellular location">
    <subcellularLocation>
        <location evidence="2">Secreted</location>
    </subcellularLocation>
</comment>
<sequence length="487" mass="51653">MAKIQIGAALGPWEWLGDVYDGNTLTLVSKSATKAVYKDAEGDRIVLTGTGLTYTGNFATGGTVTGARFVNQAGDDYLTLTNGNFAAASVFAEVKDKDIFGLFTVLTSGNDNITGSVKGDDLLIGRNAGNDTIRGLGGDDFIKGSGGNNTMNGGKGFDVLSYEETNWDTAATKGVVVDLTVGTVENSWGGVDTISNFEELRGSKFADTFLGGENDDVFVGFQGKDKFRGREGEDELRYHLDQKYGGNGGIDVDLRENRIVDGFGKLDNVDGIERISGTYFNDVFRGNGADNTFKGLSGKDSYNGRSGSDTLSFDWWEDLGQKGVVVDFRRATGNIRDDGFGNVETANNIENVEGSRLADDITLGSSDGWASGGRGDDRLVAGAGQNWLAGNAGADTFVFLSIAKSPTATPDSISDFSQGQADKIDVSKVASFEFIGTAEFSGTGPELAYKIINDETIINGDTDGDGESNFTVVIQKAVNLQESDFLL</sequence>
<evidence type="ECO:0000313" key="6">
    <source>
        <dbReference type="EMBL" id="MDI7925182.1"/>
    </source>
</evidence>
<evidence type="ECO:0000256" key="3">
    <source>
        <dbReference type="ARBA" id="ARBA00022525"/>
    </source>
</evidence>
<dbReference type="Pfam" id="PF08548">
    <property type="entry name" value="Peptidase_M10_C"/>
    <property type="match status" value="1"/>
</dbReference>